<dbReference type="InterPro" id="IPR023393">
    <property type="entry name" value="START-like_dom_sf"/>
</dbReference>
<proteinExistence type="inferred from homology"/>
<dbReference type="CDD" id="cd08899">
    <property type="entry name" value="SRPBCC_CalC_Aha1-like_6"/>
    <property type="match status" value="1"/>
</dbReference>
<evidence type="ECO:0000259" key="2">
    <source>
        <dbReference type="Pfam" id="PF08327"/>
    </source>
</evidence>
<dbReference type="EMBL" id="JBHSLD010000007">
    <property type="protein sequence ID" value="MFC5380908.1"/>
    <property type="molecule type" value="Genomic_DNA"/>
</dbReference>
<keyword evidence="4" id="KW-1185">Reference proteome</keyword>
<gene>
    <name evidence="3" type="ORF">ACFPJ6_08905</name>
</gene>
<accession>A0ABW0GLY1</accession>
<name>A0ABW0GLY1_9MICO</name>
<evidence type="ECO:0000256" key="1">
    <source>
        <dbReference type="ARBA" id="ARBA00006817"/>
    </source>
</evidence>
<sequence length="173" mass="19271">MTTHHPLGRIVRDEDGVALLFERRLGHPPERVWRALTESDQLRHWLPADIVGAREEGAPVLVTFWDDVAQRYAIDEPVMTGRILTWDPPRRFVWLWDDELLTFDLTPVDGGTDLALTVRVGTKAPAADKVAAGYHVCLDQLAALVDTDDPPPFLDQDPRPYEALYAPVAAAAG</sequence>
<protein>
    <submittedName>
        <fullName evidence="3">SRPBCC family protein</fullName>
    </submittedName>
</protein>
<comment type="caution">
    <text evidence="3">The sequence shown here is derived from an EMBL/GenBank/DDBJ whole genome shotgun (WGS) entry which is preliminary data.</text>
</comment>
<dbReference type="Gene3D" id="3.30.530.20">
    <property type="match status" value="1"/>
</dbReference>
<organism evidence="3 4">
    <name type="scientific">Aquipuribacter nitratireducens</name>
    <dbReference type="NCBI Taxonomy" id="650104"/>
    <lineage>
        <taxon>Bacteria</taxon>
        <taxon>Bacillati</taxon>
        <taxon>Actinomycetota</taxon>
        <taxon>Actinomycetes</taxon>
        <taxon>Micrococcales</taxon>
        <taxon>Intrasporangiaceae</taxon>
        <taxon>Aquipuribacter</taxon>
    </lineage>
</organism>
<dbReference type="Proteomes" id="UP001596122">
    <property type="component" value="Unassembled WGS sequence"/>
</dbReference>
<comment type="similarity">
    <text evidence="1">Belongs to the AHA1 family.</text>
</comment>
<dbReference type="RefSeq" id="WP_377002456.1">
    <property type="nucleotide sequence ID" value="NZ_JBHSLD010000007.1"/>
</dbReference>
<reference evidence="4" key="1">
    <citation type="journal article" date="2019" name="Int. J. Syst. Evol. Microbiol.">
        <title>The Global Catalogue of Microorganisms (GCM) 10K type strain sequencing project: providing services to taxonomists for standard genome sequencing and annotation.</title>
        <authorList>
            <consortium name="The Broad Institute Genomics Platform"/>
            <consortium name="The Broad Institute Genome Sequencing Center for Infectious Disease"/>
            <person name="Wu L."/>
            <person name="Ma J."/>
        </authorList>
    </citation>
    <scope>NUCLEOTIDE SEQUENCE [LARGE SCALE GENOMIC DNA]</scope>
    <source>
        <strain evidence="4">CCUG 43114</strain>
    </source>
</reference>
<evidence type="ECO:0000313" key="3">
    <source>
        <dbReference type="EMBL" id="MFC5380908.1"/>
    </source>
</evidence>
<feature type="domain" description="Activator of Hsp90 ATPase homologue 1/2-like C-terminal" evidence="2">
    <location>
        <begin position="27"/>
        <end position="145"/>
    </location>
</feature>
<dbReference type="InterPro" id="IPR013538">
    <property type="entry name" value="ASHA1/2-like_C"/>
</dbReference>
<dbReference type="SUPFAM" id="SSF55961">
    <property type="entry name" value="Bet v1-like"/>
    <property type="match status" value="1"/>
</dbReference>
<dbReference type="Pfam" id="PF08327">
    <property type="entry name" value="AHSA1"/>
    <property type="match status" value="1"/>
</dbReference>
<evidence type="ECO:0000313" key="4">
    <source>
        <dbReference type="Proteomes" id="UP001596122"/>
    </source>
</evidence>